<dbReference type="Pfam" id="PF00010">
    <property type="entry name" value="HLH"/>
    <property type="match status" value="1"/>
</dbReference>
<dbReference type="InterPro" id="IPR051732">
    <property type="entry name" value="USF"/>
</dbReference>
<evidence type="ECO:0000313" key="8">
    <source>
        <dbReference type="Proteomes" id="UP000799753"/>
    </source>
</evidence>
<dbReference type="OrthoDB" id="690068at2759"/>
<dbReference type="SMART" id="SM00353">
    <property type="entry name" value="HLH"/>
    <property type="match status" value="1"/>
</dbReference>
<dbReference type="Proteomes" id="UP000799753">
    <property type="component" value="Unassembled WGS sequence"/>
</dbReference>
<gene>
    <name evidence="7" type="ORF">P280DRAFT_48525</name>
</gene>
<feature type="compositionally biased region" description="Polar residues" evidence="5">
    <location>
        <begin position="514"/>
        <end position="542"/>
    </location>
</feature>
<feature type="region of interest" description="Disordered" evidence="5">
    <location>
        <begin position="514"/>
        <end position="556"/>
    </location>
</feature>
<comment type="subcellular location">
    <subcellularLocation>
        <location evidence="1">Nucleus</location>
    </subcellularLocation>
</comment>
<dbReference type="Gene3D" id="4.10.280.10">
    <property type="entry name" value="Helix-loop-helix DNA-binding domain"/>
    <property type="match status" value="1"/>
</dbReference>
<keyword evidence="8" id="KW-1185">Reference proteome</keyword>
<evidence type="ECO:0000259" key="6">
    <source>
        <dbReference type="PROSITE" id="PS50888"/>
    </source>
</evidence>
<dbReference type="InterPro" id="IPR011598">
    <property type="entry name" value="bHLH_dom"/>
</dbReference>
<dbReference type="CDD" id="cd11387">
    <property type="entry name" value="bHLHzip_USF_MITF"/>
    <property type="match status" value="1"/>
</dbReference>
<evidence type="ECO:0000313" key="7">
    <source>
        <dbReference type="EMBL" id="KAF2639779.1"/>
    </source>
</evidence>
<feature type="compositionally biased region" description="Polar residues" evidence="5">
    <location>
        <begin position="264"/>
        <end position="282"/>
    </location>
</feature>
<feature type="compositionally biased region" description="Acidic residues" evidence="5">
    <location>
        <begin position="546"/>
        <end position="556"/>
    </location>
</feature>
<dbReference type="AlphaFoldDB" id="A0A6A6RW39"/>
<dbReference type="PANTHER" id="PTHR46117">
    <property type="entry name" value="FI24210P1"/>
    <property type="match status" value="1"/>
</dbReference>
<dbReference type="GO" id="GO:0005634">
    <property type="term" value="C:nucleus"/>
    <property type="evidence" value="ECO:0007669"/>
    <property type="project" value="UniProtKB-SubCell"/>
</dbReference>
<name>A0A6A6RW39_9PLEO</name>
<dbReference type="InterPro" id="IPR036638">
    <property type="entry name" value="HLH_DNA-bd_sf"/>
</dbReference>
<sequence>MPAPTDALFTPPPSYSPQKTLSRLDLQFDSRSDDSLDADIFNMAGTGSPTPYIKEEVDDMHFNPRFMSNNGFDMNQPFGNQQFSSAHENSGGINPSDLTMSGNLNMNSQFGGPASYVQGGAGIADDELADSLGGNYDQHQNFDGFQQESSFFPTTNSHAGNHINQVYSHTPDDVPIQSPFVHPNGFDFNQYQSTPQRMGFPAGMQSGAMRRPGMPAPMSRNGSEHRSPMSPKTPAMSALHLGTPDSGNFASQPIMTNMHRHKPSMSSQWDGTPGSAHSQTWIESPGGHSPHNATLHHQQISEVIHSGKHASLPTKVDIVQTQDAKKRRRRESHNLVERRRRDNINERIHDLSRLVPQHRLEDEKIRKHINNNGPLSPTISATGMSPPQATSLLAGGTGRRAAGNITQGLPIEDKDKGPNKGDILNGAVSWTRDLMWYLDKAIQQNEELTTRLRQLSGEEWPTEQTEDERRMKTELHDAIEKNGFGNFKYSRGPGSGLRVPKHTNLAGEALHQISPQSLSPDMQSTGSGPTGTSNQQQYWSNHTLKEEDEYNTMEMG</sequence>
<evidence type="ECO:0000256" key="5">
    <source>
        <dbReference type="SAM" id="MobiDB-lite"/>
    </source>
</evidence>
<protein>
    <submittedName>
        <fullName evidence="7">HLH transcription factor-like protein</fullName>
    </submittedName>
</protein>
<keyword evidence="4" id="KW-0539">Nucleus</keyword>
<evidence type="ECO:0000256" key="3">
    <source>
        <dbReference type="ARBA" id="ARBA00023163"/>
    </source>
</evidence>
<evidence type="ECO:0000256" key="4">
    <source>
        <dbReference type="ARBA" id="ARBA00023242"/>
    </source>
</evidence>
<evidence type="ECO:0000256" key="1">
    <source>
        <dbReference type="ARBA" id="ARBA00004123"/>
    </source>
</evidence>
<feature type="region of interest" description="Disordered" evidence="5">
    <location>
        <begin position="214"/>
        <end position="234"/>
    </location>
</feature>
<feature type="region of interest" description="Disordered" evidence="5">
    <location>
        <begin position="260"/>
        <end position="291"/>
    </location>
</feature>
<evidence type="ECO:0000256" key="2">
    <source>
        <dbReference type="ARBA" id="ARBA00023015"/>
    </source>
</evidence>
<dbReference type="PROSITE" id="PS50888">
    <property type="entry name" value="BHLH"/>
    <property type="match status" value="1"/>
</dbReference>
<dbReference type="SUPFAM" id="SSF47459">
    <property type="entry name" value="HLH, helix-loop-helix DNA-binding domain"/>
    <property type="match status" value="1"/>
</dbReference>
<organism evidence="7 8">
    <name type="scientific">Massarina eburnea CBS 473.64</name>
    <dbReference type="NCBI Taxonomy" id="1395130"/>
    <lineage>
        <taxon>Eukaryota</taxon>
        <taxon>Fungi</taxon>
        <taxon>Dikarya</taxon>
        <taxon>Ascomycota</taxon>
        <taxon>Pezizomycotina</taxon>
        <taxon>Dothideomycetes</taxon>
        <taxon>Pleosporomycetidae</taxon>
        <taxon>Pleosporales</taxon>
        <taxon>Massarineae</taxon>
        <taxon>Massarinaceae</taxon>
        <taxon>Massarina</taxon>
    </lineage>
</organism>
<dbReference type="GO" id="GO:0000981">
    <property type="term" value="F:DNA-binding transcription factor activity, RNA polymerase II-specific"/>
    <property type="evidence" value="ECO:0007669"/>
    <property type="project" value="TreeGrafter"/>
</dbReference>
<dbReference type="GO" id="GO:0000978">
    <property type="term" value="F:RNA polymerase II cis-regulatory region sequence-specific DNA binding"/>
    <property type="evidence" value="ECO:0007669"/>
    <property type="project" value="TreeGrafter"/>
</dbReference>
<proteinExistence type="predicted"/>
<accession>A0A6A6RW39</accession>
<dbReference type="GO" id="GO:0046983">
    <property type="term" value="F:protein dimerization activity"/>
    <property type="evidence" value="ECO:0007669"/>
    <property type="project" value="InterPro"/>
</dbReference>
<keyword evidence="2" id="KW-0805">Transcription regulation</keyword>
<feature type="domain" description="BHLH" evidence="6">
    <location>
        <begin position="328"/>
        <end position="434"/>
    </location>
</feature>
<dbReference type="EMBL" id="MU006786">
    <property type="protein sequence ID" value="KAF2639779.1"/>
    <property type="molecule type" value="Genomic_DNA"/>
</dbReference>
<feature type="region of interest" description="Disordered" evidence="5">
    <location>
        <begin position="1"/>
        <end position="21"/>
    </location>
</feature>
<keyword evidence="3" id="KW-0804">Transcription</keyword>
<dbReference type="PANTHER" id="PTHR46117:SF3">
    <property type="entry name" value="FI24210P1"/>
    <property type="match status" value="1"/>
</dbReference>
<reference evidence="7" key="1">
    <citation type="journal article" date="2020" name="Stud. Mycol.">
        <title>101 Dothideomycetes genomes: a test case for predicting lifestyles and emergence of pathogens.</title>
        <authorList>
            <person name="Haridas S."/>
            <person name="Albert R."/>
            <person name="Binder M."/>
            <person name="Bloem J."/>
            <person name="Labutti K."/>
            <person name="Salamov A."/>
            <person name="Andreopoulos B."/>
            <person name="Baker S."/>
            <person name="Barry K."/>
            <person name="Bills G."/>
            <person name="Bluhm B."/>
            <person name="Cannon C."/>
            <person name="Castanera R."/>
            <person name="Culley D."/>
            <person name="Daum C."/>
            <person name="Ezra D."/>
            <person name="Gonzalez J."/>
            <person name="Henrissat B."/>
            <person name="Kuo A."/>
            <person name="Liang C."/>
            <person name="Lipzen A."/>
            <person name="Lutzoni F."/>
            <person name="Magnuson J."/>
            <person name="Mondo S."/>
            <person name="Nolan M."/>
            <person name="Ohm R."/>
            <person name="Pangilinan J."/>
            <person name="Park H.-J."/>
            <person name="Ramirez L."/>
            <person name="Alfaro M."/>
            <person name="Sun H."/>
            <person name="Tritt A."/>
            <person name="Yoshinaga Y."/>
            <person name="Zwiers L.-H."/>
            <person name="Turgeon B."/>
            <person name="Goodwin S."/>
            <person name="Spatafora J."/>
            <person name="Crous P."/>
            <person name="Grigoriev I."/>
        </authorList>
    </citation>
    <scope>NUCLEOTIDE SEQUENCE</scope>
    <source>
        <strain evidence="7">CBS 473.64</strain>
    </source>
</reference>